<evidence type="ECO:0000256" key="1">
    <source>
        <dbReference type="SAM" id="MobiDB-lite"/>
    </source>
</evidence>
<feature type="compositionally biased region" description="Basic residues" evidence="1">
    <location>
        <begin position="237"/>
        <end position="246"/>
    </location>
</feature>
<organism evidence="2 3">
    <name type="scientific">Dentipellis fragilis</name>
    <dbReference type="NCBI Taxonomy" id="205917"/>
    <lineage>
        <taxon>Eukaryota</taxon>
        <taxon>Fungi</taxon>
        <taxon>Dikarya</taxon>
        <taxon>Basidiomycota</taxon>
        <taxon>Agaricomycotina</taxon>
        <taxon>Agaricomycetes</taxon>
        <taxon>Russulales</taxon>
        <taxon>Hericiaceae</taxon>
        <taxon>Dentipellis</taxon>
    </lineage>
</organism>
<proteinExistence type="predicted"/>
<dbReference type="STRING" id="205917.A0A4Y9YAW6"/>
<protein>
    <submittedName>
        <fullName evidence="2">Uncharacterized protein</fullName>
    </submittedName>
</protein>
<dbReference type="EMBL" id="SEOQ01000603">
    <property type="protein sequence ID" value="TFY59696.1"/>
    <property type="molecule type" value="Genomic_DNA"/>
</dbReference>
<evidence type="ECO:0000313" key="3">
    <source>
        <dbReference type="Proteomes" id="UP000298327"/>
    </source>
</evidence>
<reference evidence="2 3" key="1">
    <citation type="submission" date="2019-02" db="EMBL/GenBank/DDBJ databases">
        <title>Genome sequencing of the rare red list fungi Dentipellis fragilis.</title>
        <authorList>
            <person name="Buettner E."/>
            <person name="Kellner H."/>
        </authorList>
    </citation>
    <scope>NUCLEOTIDE SEQUENCE [LARGE SCALE GENOMIC DNA]</scope>
    <source>
        <strain evidence="2 3">DSM 105465</strain>
    </source>
</reference>
<keyword evidence="3" id="KW-1185">Reference proteome</keyword>
<feature type="compositionally biased region" description="Polar residues" evidence="1">
    <location>
        <begin position="223"/>
        <end position="236"/>
    </location>
</feature>
<evidence type="ECO:0000313" key="2">
    <source>
        <dbReference type="EMBL" id="TFY59696.1"/>
    </source>
</evidence>
<comment type="caution">
    <text evidence="2">The sequence shown here is derived from an EMBL/GenBank/DDBJ whole genome shotgun (WGS) entry which is preliminary data.</text>
</comment>
<sequence length="335" mass="36484">MSTKTQTAHSYFPRFGFKSAPKPAPRPTAQDDDDWYTPYNGPFEIPDTLAQQQLHDRARDSWGQVLNSAMQHEAVLPDPELAQRYQNGEASAGGSGDGVGDGQGGHKGRTHRGRAVTLSSAIASRGPDRRGSSPRQRSPPATIVNRHPQAYISSYIDLDAAGGIGDSPMPIQRNHHSQSAPPNPPPSASNRLSLASFLTFGNSARKRTNSVAERSPIDEPGASQPNSRPSTPTSGSLRRRRSKRTRAAQEQSQGTTEDDYYNSYYSTLLTTPKTADPPAAARLPRQHHHLNHASARRDPSLLHCATPIRVPLPLRPLPALAHWPTPPRAPRLHPP</sequence>
<accession>A0A4Y9YAW6</accession>
<feature type="region of interest" description="Disordered" evidence="1">
    <location>
        <begin position="1"/>
        <end position="56"/>
    </location>
</feature>
<dbReference type="OrthoDB" id="3228777at2759"/>
<dbReference type="Proteomes" id="UP000298327">
    <property type="component" value="Unassembled WGS sequence"/>
</dbReference>
<feature type="region of interest" description="Disordered" evidence="1">
    <location>
        <begin position="70"/>
        <end position="262"/>
    </location>
</feature>
<name>A0A4Y9YAW6_9AGAM</name>
<gene>
    <name evidence="2" type="ORF">EVG20_g7686</name>
</gene>
<dbReference type="AlphaFoldDB" id="A0A4Y9YAW6"/>
<feature type="compositionally biased region" description="Gly residues" evidence="1">
    <location>
        <begin position="91"/>
        <end position="105"/>
    </location>
</feature>